<gene>
    <name evidence="6" type="ORF">EV383_0911</name>
</gene>
<evidence type="ECO:0000256" key="3">
    <source>
        <dbReference type="SAM" id="MobiDB-lite"/>
    </source>
</evidence>
<comment type="caution">
    <text evidence="6">The sequence shown here is derived from an EMBL/GenBank/DDBJ whole genome shotgun (WGS) entry which is preliminary data.</text>
</comment>
<feature type="compositionally biased region" description="Pro residues" evidence="3">
    <location>
        <begin position="191"/>
        <end position="204"/>
    </location>
</feature>
<keyword evidence="7" id="KW-1185">Reference proteome</keyword>
<evidence type="ECO:0000256" key="4">
    <source>
        <dbReference type="SAM" id="Phobius"/>
    </source>
</evidence>
<sequence length="215" mass="22110">MTEHRRFQVIAPDWGEAHLTPEAVVAYVDGELAPGPHGRAQRHLQHCVDCAAEVVDQRKARSELRCANAPTLPTSLMSSLCSIPQDTELPPPPAGLAVTADGEMVSVLRPATTPGRRTRRRRIGAGAAVSGLALGAIAFGLPASGFTTATPGGSTATFTGATPVARFAPAPRDQGRRPTSAPAASTSTSAPPTPTTPAPAPPRPAMQNVSLPPSP</sequence>
<organism evidence="6 7">
    <name type="scientific">Pseudonocardia sediminis</name>
    <dbReference type="NCBI Taxonomy" id="1397368"/>
    <lineage>
        <taxon>Bacteria</taxon>
        <taxon>Bacillati</taxon>
        <taxon>Actinomycetota</taxon>
        <taxon>Actinomycetes</taxon>
        <taxon>Pseudonocardiales</taxon>
        <taxon>Pseudonocardiaceae</taxon>
        <taxon>Pseudonocardia</taxon>
    </lineage>
</organism>
<dbReference type="AlphaFoldDB" id="A0A4Q7UQL5"/>
<feature type="region of interest" description="Disordered" evidence="3">
    <location>
        <begin position="166"/>
        <end position="215"/>
    </location>
</feature>
<dbReference type="Gene3D" id="1.10.10.1320">
    <property type="entry name" value="Anti-sigma factor, zinc-finger domain"/>
    <property type="match status" value="1"/>
</dbReference>
<accession>A0A4Q7UQL5</accession>
<dbReference type="RefSeq" id="WP_242622892.1">
    <property type="nucleotide sequence ID" value="NZ_SHKL01000001.1"/>
</dbReference>
<keyword evidence="4" id="KW-0812">Transmembrane</keyword>
<keyword evidence="4" id="KW-1133">Transmembrane helix</keyword>
<protein>
    <submittedName>
        <fullName evidence="6">Putative zinc finger protein</fullName>
    </submittedName>
</protein>
<keyword evidence="4" id="KW-0472">Membrane</keyword>
<keyword evidence="1" id="KW-0805">Transcription regulation</keyword>
<reference evidence="6 7" key="1">
    <citation type="submission" date="2019-02" db="EMBL/GenBank/DDBJ databases">
        <title>Sequencing the genomes of 1000 actinobacteria strains.</title>
        <authorList>
            <person name="Klenk H.-P."/>
        </authorList>
    </citation>
    <scope>NUCLEOTIDE SEQUENCE [LARGE SCALE GENOMIC DNA]</scope>
    <source>
        <strain evidence="6 7">DSM 45779</strain>
    </source>
</reference>
<dbReference type="EMBL" id="SHKL01000001">
    <property type="protein sequence ID" value="RZT84077.1"/>
    <property type="molecule type" value="Genomic_DNA"/>
</dbReference>
<dbReference type="InterPro" id="IPR041916">
    <property type="entry name" value="Anti_sigma_zinc_sf"/>
</dbReference>
<keyword evidence="2" id="KW-0804">Transcription</keyword>
<proteinExistence type="predicted"/>
<feature type="domain" description="Putative zinc-finger" evidence="5">
    <location>
        <begin position="23"/>
        <end position="51"/>
    </location>
</feature>
<feature type="transmembrane region" description="Helical" evidence="4">
    <location>
        <begin position="123"/>
        <end position="141"/>
    </location>
</feature>
<evidence type="ECO:0000259" key="5">
    <source>
        <dbReference type="Pfam" id="PF13490"/>
    </source>
</evidence>
<evidence type="ECO:0000256" key="1">
    <source>
        <dbReference type="ARBA" id="ARBA00023015"/>
    </source>
</evidence>
<name>A0A4Q7UQL5_PSEST</name>
<dbReference type="Pfam" id="PF13490">
    <property type="entry name" value="zf-HC2"/>
    <property type="match status" value="1"/>
</dbReference>
<dbReference type="InterPro" id="IPR027383">
    <property type="entry name" value="Znf_put"/>
</dbReference>
<feature type="compositionally biased region" description="Low complexity" evidence="3">
    <location>
        <begin position="177"/>
        <end position="190"/>
    </location>
</feature>
<evidence type="ECO:0000313" key="6">
    <source>
        <dbReference type="EMBL" id="RZT84077.1"/>
    </source>
</evidence>
<evidence type="ECO:0000313" key="7">
    <source>
        <dbReference type="Proteomes" id="UP000291591"/>
    </source>
</evidence>
<evidence type="ECO:0000256" key="2">
    <source>
        <dbReference type="ARBA" id="ARBA00023163"/>
    </source>
</evidence>
<dbReference type="Proteomes" id="UP000291591">
    <property type="component" value="Unassembled WGS sequence"/>
</dbReference>